<evidence type="ECO:0000313" key="1">
    <source>
        <dbReference type="EMBL" id="PWA35885.1"/>
    </source>
</evidence>
<dbReference type="Pfam" id="PF00106">
    <property type="entry name" value="adh_short"/>
    <property type="match status" value="1"/>
</dbReference>
<name>A0A2U1KGI9_ARTAN</name>
<proteinExistence type="predicted"/>
<dbReference type="SUPFAM" id="SSF51735">
    <property type="entry name" value="NAD(P)-binding Rossmann-fold domains"/>
    <property type="match status" value="1"/>
</dbReference>
<dbReference type="CDD" id="cd05327">
    <property type="entry name" value="retinol-DH_like_SDR_c_like"/>
    <property type="match status" value="1"/>
</dbReference>
<dbReference type="PRINTS" id="PR00081">
    <property type="entry name" value="GDHRDH"/>
</dbReference>
<dbReference type="InterPro" id="IPR055280">
    <property type="entry name" value="TIC32"/>
</dbReference>
<dbReference type="AlphaFoldDB" id="A0A2U1KGI9"/>
<dbReference type="InterPro" id="IPR036291">
    <property type="entry name" value="NAD(P)-bd_dom_sf"/>
</dbReference>
<dbReference type="PANTHER" id="PTHR48476">
    <property type="entry name" value="SHORT-CHAIN DEHYDROGENASE TIC 32, CHLOROPLASTIC-LIKE"/>
    <property type="match status" value="1"/>
</dbReference>
<protein>
    <submittedName>
        <fullName evidence="1">Glucose/ribitol dehydrogenase</fullName>
    </submittedName>
</protein>
<accession>A0A2U1KGI9</accession>
<dbReference type="Proteomes" id="UP000245207">
    <property type="component" value="Unassembled WGS sequence"/>
</dbReference>
<reference evidence="1 2" key="1">
    <citation type="journal article" date="2018" name="Mol. Plant">
        <title>The genome of Artemisia annua provides insight into the evolution of Asteraceae family and artemisinin biosynthesis.</title>
        <authorList>
            <person name="Shen Q."/>
            <person name="Zhang L."/>
            <person name="Liao Z."/>
            <person name="Wang S."/>
            <person name="Yan T."/>
            <person name="Shi P."/>
            <person name="Liu M."/>
            <person name="Fu X."/>
            <person name="Pan Q."/>
            <person name="Wang Y."/>
            <person name="Lv Z."/>
            <person name="Lu X."/>
            <person name="Zhang F."/>
            <person name="Jiang W."/>
            <person name="Ma Y."/>
            <person name="Chen M."/>
            <person name="Hao X."/>
            <person name="Li L."/>
            <person name="Tang Y."/>
            <person name="Lv G."/>
            <person name="Zhou Y."/>
            <person name="Sun X."/>
            <person name="Brodelius P.E."/>
            <person name="Rose J.K.C."/>
            <person name="Tang K."/>
        </authorList>
    </citation>
    <scope>NUCLEOTIDE SEQUENCE [LARGE SCALE GENOMIC DNA]</scope>
    <source>
        <strain evidence="2">cv. Huhao1</strain>
        <tissue evidence="1">Leaf</tissue>
    </source>
</reference>
<evidence type="ECO:0000313" key="2">
    <source>
        <dbReference type="Proteomes" id="UP000245207"/>
    </source>
</evidence>
<comment type="caution">
    <text evidence="1">The sequence shown here is derived from an EMBL/GenBank/DDBJ whole genome shotgun (WGS) entry which is preliminary data.</text>
</comment>
<keyword evidence="2" id="KW-1185">Reference proteome</keyword>
<organism evidence="1 2">
    <name type="scientific">Artemisia annua</name>
    <name type="common">Sweet wormwood</name>
    <dbReference type="NCBI Taxonomy" id="35608"/>
    <lineage>
        <taxon>Eukaryota</taxon>
        <taxon>Viridiplantae</taxon>
        <taxon>Streptophyta</taxon>
        <taxon>Embryophyta</taxon>
        <taxon>Tracheophyta</taxon>
        <taxon>Spermatophyta</taxon>
        <taxon>Magnoliopsida</taxon>
        <taxon>eudicotyledons</taxon>
        <taxon>Gunneridae</taxon>
        <taxon>Pentapetalae</taxon>
        <taxon>asterids</taxon>
        <taxon>campanulids</taxon>
        <taxon>Asterales</taxon>
        <taxon>Asteraceae</taxon>
        <taxon>Asteroideae</taxon>
        <taxon>Anthemideae</taxon>
        <taxon>Artemisiinae</taxon>
        <taxon>Artemisia</taxon>
    </lineage>
</organism>
<dbReference type="EMBL" id="PKPP01019167">
    <property type="protein sequence ID" value="PWA35885.1"/>
    <property type="molecule type" value="Genomic_DNA"/>
</dbReference>
<dbReference type="PANTHER" id="PTHR48476:SF3">
    <property type="entry name" value="VERY-LONG-CHAIN 3-OXOACYL-COA REDUCTASE"/>
    <property type="match status" value="1"/>
</dbReference>
<dbReference type="Gene3D" id="3.40.50.720">
    <property type="entry name" value="NAD(P)-binding Rossmann-like Domain"/>
    <property type="match status" value="1"/>
</dbReference>
<gene>
    <name evidence="1" type="ORF">CTI12_AA605330</name>
</gene>
<sequence length="321" mass="34998">MWIFSWKGPSGFSASSTAEEVTQGIEAYGLTAIITGPTSGIGLETARVLALRGVHVVMAVRNTTAGHKVKQDIINEVPKAKIDVMELDVSSLKSVNKFVAEFKSSGYPLNILIANAGIMAPPFSLSEDNIELQFATNHIGHFHLTNSLLETMKNTTQKSGIQGRIVILSSVLHATTYKEGVRFDKINDEKSYNALHAYGQSKLANALHAKELSRRLKEEGVNITVNSVHPGIIATNIARSSLLVRVVFGYVVRLFLKNVEQGASTTCYLALNPAVKGITGEYWVDNNISTTSAFVNDPEFVKKFWDFSVELVNGKLTSSPL</sequence>
<dbReference type="STRING" id="35608.A0A2U1KGI9"/>
<dbReference type="InterPro" id="IPR002347">
    <property type="entry name" value="SDR_fam"/>
</dbReference>
<dbReference type="OrthoDB" id="191139at2759"/>